<keyword evidence="2" id="KW-0804">Transcription</keyword>
<evidence type="ECO:0000256" key="1">
    <source>
        <dbReference type="ARBA" id="ARBA00023015"/>
    </source>
</evidence>
<dbReference type="PROSITE" id="PS01124">
    <property type="entry name" value="HTH_ARAC_FAMILY_2"/>
    <property type="match status" value="1"/>
</dbReference>
<name>Q1MYY9_9GAMM</name>
<dbReference type="SMART" id="SM00342">
    <property type="entry name" value="HTH_ARAC"/>
    <property type="match status" value="1"/>
</dbReference>
<dbReference type="HOGENOM" id="CLU_000445_100_2_6"/>
<comment type="caution">
    <text evidence="4">The sequence shown here is derived from an EMBL/GenBank/DDBJ whole genome shotgun (WGS) entry which is preliminary data.</text>
</comment>
<evidence type="ECO:0000256" key="2">
    <source>
        <dbReference type="ARBA" id="ARBA00023163"/>
    </source>
</evidence>
<evidence type="ECO:0000259" key="3">
    <source>
        <dbReference type="PROSITE" id="PS01124"/>
    </source>
</evidence>
<dbReference type="Pfam" id="PF12833">
    <property type="entry name" value="HTH_18"/>
    <property type="match status" value="1"/>
</dbReference>
<dbReference type="RefSeq" id="WP_007018893.1">
    <property type="nucleotide sequence ID" value="NZ_CH724119.1"/>
</dbReference>
<dbReference type="Gene3D" id="1.10.10.60">
    <property type="entry name" value="Homeodomain-like"/>
    <property type="match status" value="2"/>
</dbReference>
<dbReference type="AlphaFoldDB" id="Q1MYY9"/>
<dbReference type="PANTHER" id="PTHR43436">
    <property type="entry name" value="ARAC-FAMILY TRANSCRIPTIONAL REGULATOR"/>
    <property type="match status" value="1"/>
</dbReference>
<dbReference type="InterPro" id="IPR009057">
    <property type="entry name" value="Homeodomain-like_sf"/>
</dbReference>
<evidence type="ECO:0000313" key="4">
    <source>
        <dbReference type="EMBL" id="EAT11152.1"/>
    </source>
</evidence>
<protein>
    <submittedName>
        <fullName evidence="4">AraC-family trancriptional regulator</fullName>
    </submittedName>
</protein>
<evidence type="ECO:0000313" key="5">
    <source>
        <dbReference type="Proteomes" id="UP000004263"/>
    </source>
</evidence>
<proteinExistence type="predicted"/>
<dbReference type="GO" id="GO:0003700">
    <property type="term" value="F:DNA-binding transcription factor activity"/>
    <property type="evidence" value="ECO:0007669"/>
    <property type="project" value="InterPro"/>
</dbReference>
<keyword evidence="5" id="KW-1185">Reference proteome</keyword>
<dbReference type="OrthoDB" id="34150at2"/>
<dbReference type="GO" id="GO:0043565">
    <property type="term" value="F:sequence-specific DNA binding"/>
    <property type="evidence" value="ECO:0007669"/>
    <property type="project" value="InterPro"/>
</dbReference>
<dbReference type="STRING" id="207949.RED65_07704"/>
<sequence>MYDKTLIEQLLEAAGGEKMGYVDTLLPHVKLYVLDQYQSACPLMYDSGLFFVLQGSKRGKAAGQEFSTSPQTYLLLSNTMPVECETLAQPDEPVVGIYVAFNRDEISRQVHIMESHKIRGEQESDAAEQLNVINSMSTPDRLAVLVSQLAEAMLDPCQLEILGPSFVNQLYYQVLTGPGYHTLKQWVSADSKFSAVTRSIEYMQSNLTKRISVDDLASIAGMSVSAYHHYFKQVTGVSPLQHLKQLRLVRAKDLLVQQKLSASQTAFDVGYESPNQFSREFKRYFGVPPSKAATLPYSGT</sequence>
<gene>
    <name evidence="4" type="ORF">RED65_07704</name>
</gene>
<keyword evidence="1" id="KW-0805">Transcription regulation</keyword>
<organism evidence="4 5">
    <name type="scientific">Bermanella marisrubri</name>
    <dbReference type="NCBI Taxonomy" id="207949"/>
    <lineage>
        <taxon>Bacteria</taxon>
        <taxon>Pseudomonadati</taxon>
        <taxon>Pseudomonadota</taxon>
        <taxon>Gammaproteobacteria</taxon>
        <taxon>Oceanospirillales</taxon>
        <taxon>Oceanospirillaceae</taxon>
        <taxon>Bermanella</taxon>
    </lineage>
</organism>
<reference evidence="4 5" key="1">
    <citation type="submission" date="2006-03" db="EMBL/GenBank/DDBJ databases">
        <authorList>
            <person name="Pinhassi J."/>
            <person name="Pedros-Alio C."/>
            <person name="Ferriera S."/>
            <person name="Johnson J."/>
            <person name="Kravitz S."/>
            <person name="Halpern A."/>
            <person name="Remington K."/>
            <person name="Beeson K."/>
            <person name="Tran B."/>
            <person name="Rogers Y.-H."/>
            <person name="Friedman R."/>
            <person name="Venter J.C."/>
        </authorList>
    </citation>
    <scope>NUCLEOTIDE SEQUENCE [LARGE SCALE GENOMIC DNA]</scope>
    <source>
        <strain evidence="4 5">RED65</strain>
    </source>
</reference>
<dbReference type="Proteomes" id="UP000004263">
    <property type="component" value="Unassembled WGS sequence"/>
</dbReference>
<dbReference type="Pfam" id="PF06719">
    <property type="entry name" value="AraC_N"/>
    <property type="match status" value="1"/>
</dbReference>
<dbReference type="InterPro" id="IPR018060">
    <property type="entry name" value="HTH_AraC"/>
</dbReference>
<dbReference type="InterPro" id="IPR009594">
    <property type="entry name" value="Tscrpt_reg_HTH_AraC_N"/>
</dbReference>
<dbReference type="PANTHER" id="PTHR43436:SF1">
    <property type="entry name" value="TRANSCRIPTIONAL REGULATORY PROTEIN"/>
    <property type="match status" value="1"/>
</dbReference>
<accession>Q1MYY9</accession>
<dbReference type="EMBL" id="AAQH01000022">
    <property type="protein sequence ID" value="EAT11152.1"/>
    <property type="molecule type" value="Genomic_DNA"/>
</dbReference>
<dbReference type="SUPFAM" id="SSF46689">
    <property type="entry name" value="Homeodomain-like"/>
    <property type="match status" value="2"/>
</dbReference>
<feature type="domain" description="HTH araC/xylS-type" evidence="3">
    <location>
        <begin position="197"/>
        <end position="295"/>
    </location>
</feature>